<dbReference type="GO" id="GO:0005789">
    <property type="term" value="C:endoplasmic reticulum membrane"/>
    <property type="evidence" value="ECO:0000318"/>
    <property type="project" value="GO_Central"/>
</dbReference>
<feature type="domain" description="Endoplasmic reticulum vesicle transporter N-terminal" evidence="8">
    <location>
        <begin position="7"/>
        <end position="96"/>
    </location>
</feature>
<dbReference type="GO" id="GO:0006890">
    <property type="term" value="P:retrograde vesicle-mediated transport, Golgi to endoplasmic reticulum"/>
    <property type="evidence" value="ECO:0000318"/>
    <property type="project" value="GO_Central"/>
</dbReference>
<name>B6K786_SCHJY</name>
<dbReference type="AlphaFoldDB" id="B6K786"/>
<dbReference type="PANTHER" id="PTHR10984:SF25">
    <property type="entry name" value="ENDOPLASMIC RETICULUM-GOLGI INTERMEDIATE COMPARTMENT PROTEIN 3"/>
    <property type="match status" value="1"/>
</dbReference>
<evidence type="ECO:0000313" key="9">
    <source>
        <dbReference type="EMBL" id="EEB09390.1"/>
    </source>
</evidence>
<dbReference type="GeneID" id="7049749"/>
<evidence type="ECO:0000256" key="5">
    <source>
        <dbReference type="ARBA" id="ARBA00023136"/>
    </source>
</evidence>
<dbReference type="GO" id="GO:0030134">
    <property type="term" value="C:COPII-coated ER to Golgi transport vesicle"/>
    <property type="evidence" value="ECO:0000318"/>
    <property type="project" value="GO_Central"/>
</dbReference>
<dbReference type="eggNOG" id="KOG2667">
    <property type="taxonomic scope" value="Eukaryota"/>
</dbReference>
<dbReference type="VEuPathDB" id="FungiDB:SJAG_04592"/>
<dbReference type="JaponicusDB" id="SJAG_04592">
    <property type="gene designation" value="erv46"/>
</dbReference>
<evidence type="ECO:0000256" key="2">
    <source>
        <dbReference type="ARBA" id="ARBA00005648"/>
    </source>
</evidence>
<reference evidence="9 11" key="1">
    <citation type="journal article" date="2011" name="Science">
        <title>Comparative functional genomics of the fission yeasts.</title>
        <authorList>
            <person name="Rhind N."/>
            <person name="Chen Z."/>
            <person name="Yassour M."/>
            <person name="Thompson D.A."/>
            <person name="Haas B.J."/>
            <person name="Habib N."/>
            <person name="Wapinski I."/>
            <person name="Roy S."/>
            <person name="Lin M.F."/>
            <person name="Heiman D.I."/>
            <person name="Young S.K."/>
            <person name="Furuya K."/>
            <person name="Guo Y."/>
            <person name="Pidoux A."/>
            <person name="Chen H.M."/>
            <person name="Robbertse B."/>
            <person name="Goldberg J.M."/>
            <person name="Aoki K."/>
            <person name="Bayne E.H."/>
            <person name="Berlin A.M."/>
            <person name="Desjardins C.A."/>
            <person name="Dobbs E."/>
            <person name="Dukaj L."/>
            <person name="Fan L."/>
            <person name="FitzGerald M.G."/>
            <person name="French C."/>
            <person name="Gujja S."/>
            <person name="Hansen K."/>
            <person name="Keifenheim D."/>
            <person name="Levin J.Z."/>
            <person name="Mosher R.A."/>
            <person name="Mueller C.A."/>
            <person name="Pfiffner J."/>
            <person name="Priest M."/>
            <person name="Russ C."/>
            <person name="Smialowska A."/>
            <person name="Swoboda P."/>
            <person name="Sykes S.M."/>
            <person name="Vaughn M."/>
            <person name="Vengrova S."/>
            <person name="Yoder R."/>
            <person name="Zeng Q."/>
            <person name="Allshire R."/>
            <person name="Baulcombe D."/>
            <person name="Birren B.W."/>
            <person name="Brown W."/>
            <person name="Ekwall K."/>
            <person name="Kellis M."/>
            <person name="Leatherwood J."/>
            <person name="Levin H."/>
            <person name="Margalit H."/>
            <person name="Martienssen R."/>
            <person name="Nieduszynski C.A."/>
            <person name="Spatafora J.W."/>
            <person name="Friedman N."/>
            <person name="Dalgaard J.Z."/>
            <person name="Baumann P."/>
            <person name="Niki H."/>
            <person name="Regev A."/>
            <person name="Nusbaum C."/>
        </authorList>
    </citation>
    <scope>NUCLEOTIDE SEQUENCE [LARGE SCALE GENOMIC DNA]</scope>
    <source>
        <strain evidence="11">yFS275 / FY16936</strain>
    </source>
</reference>
<keyword evidence="6" id="KW-0333">Golgi apparatus</keyword>
<dbReference type="InterPro" id="IPR039542">
    <property type="entry name" value="Erv_N"/>
</dbReference>
<dbReference type="EMBL" id="KE651168">
    <property type="protein sequence ID" value="EEB09390.1"/>
    <property type="molecule type" value="Genomic_DNA"/>
</dbReference>
<accession>B6K786</accession>
<evidence type="ECO:0000256" key="4">
    <source>
        <dbReference type="ARBA" id="ARBA00022989"/>
    </source>
</evidence>
<comment type="function">
    <text evidence="6">Plays a role in transport between endoplasmic reticulum and Golgi.</text>
</comment>
<evidence type="ECO:0000256" key="1">
    <source>
        <dbReference type="ARBA" id="ARBA00004141"/>
    </source>
</evidence>
<keyword evidence="6" id="KW-0256">Endoplasmic reticulum</keyword>
<keyword evidence="5 6" id="KW-0472">Membrane</keyword>
<protein>
    <recommendedName>
        <fullName evidence="6">Endoplasmic reticulum-Golgi intermediate compartment protein</fullName>
    </recommendedName>
</protein>
<dbReference type="HOGENOM" id="CLU_034705_1_0_1"/>
<keyword evidence="3 6" id="KW-0812">Transmembrane</keyword>
<evidence type="ECO:0000259" key="7">
    <source>
        <dbReference type="Pfam" id="PF07970"/>
    </source>
</evidence>
<dbReference type="GO" id="GO:0000139">
    <property type="term" value="C:Golgi membrane"/>
    <property type="evidence" value="ECO:0000318"/>
    <property type="project" value="GO_Central"/>
</dbReference>
<comment type="subcellular location">
    <subcellularLocation>
        <location evidence="6">Endoplasmic reticulum membrane</location>
        <topology evidence="6">Multi-pass membrane protein</topology>
    </subcellularLocation>
    <subcellularLocation>
        <location evidence="6">Endoplasmic reticulum-Golgi intermediate compartment membrane</location>
        <topology evidence="6">Multi-pass membrane protein</topology>
    </subcellularLocation>
    <subcellularLocation>
        <location evidence="6">Golgi apparatus membrane</location>
        <topology evidence="6">Multi-pass membrane protein</topology>
    </subcellularLocation>
    <subcellularLocation>
        <location evidence="1">Membrane</location>
        <topology evidence="1">Multi-pass membrane protein</topology>
    </subcellularLocation>
</comment>
<dbReference type="GO" id="GO:0005783">
    <property type="term" value="C:endoplasmic reticulum"/>
    <property type="evidence" value="ECO:0000318"/>
    <property type="project" value="GO_Central"/>
</dbReference>
<evidence type="ECO:0000256" key="3">
    <source>
        <dbReference type="ARBA" id="ARBA00022692"/>
    </source>
</evidence>
<organism evidence="9 11">
    <name type="scientific">Schizosaccharomyces japonicus (strain yFS275 / FY16936)</name>
    <name type="common">Fission yeast</name>
    <dbReference type="NCBI Taxonomy" id="402676"/>
    <lineage>
        <taxon>Eukaryota</taxon>
        <taxon>Fungi</taxon>
        <taxon>Dikarya</taxon>
        <taxon>Ascomycota</taxon>
        <taxon>Taphrinomycotina</taxon>
        <taxon>Schizosaccharomycetes</taxon>
        <taxon>Schizosaccharomycetales</taxon>
        <taxon>Schizosaccharomycetaceae</taxon>
        <taxon>Schizosaccharomyces</taxon>
    </lineage>
</organism>
<gene>
    <name evidence="10" type="primary">erv46</name>
    <name evidence="9" type="ORF">SJAG_04592</name>
</gene>
<dbReference type="STRING" id="402676.B6K786"/>
<dbReference type="Pfam" id="PF07970">
    <property type="entry name" value="COPIIcoated_ERV"/>
    <property type="match status" value="1"/>
</dbReference>
<evidence type="ECO:0000313" key="10">
    <source>
        <dbReference type="JaponicusDB" id="SJAG_04592"/>
    </source>
</evidence>
<keyword evidence="4 6" id="KW-1133">Transmembrane helix</keyword>
<evidence type="ECO:0000313" key="11">
    <source>
        <dbReference type="Proteomes" id="UP000001744"/>
    </source>
</evidence>
<feature type="transmembrane region" description="Helical" evidence="6">
    <location>
        <begin position="362"/>
        <end position="385"/>
    </location>
</feature>
<evidence type="ECO:0000256" key="6">
    <source>
        <dbReference type="RuleBase" id="RU369013"/>
    </source>
</evidence>
<dbReference type="Pfam" id="PF13850">
    <property type="entry name" value="ERGIC_N"/>
    <property type="match status" value="1"/>
</dbReference>
<proteinExistence type="inferred from homology"/>
<keyword evidence="6" id="KW-0931">ER-Golgi transport</keyword>
<dbReference type="OrthoDB" id="270930at2759"/>
<dbReference type="InterPro" id="IPR012936">
    <property type="entry name" value="Erv_C"/>
</dbReference>
<dbReference type="InterPro" id="IPR045888">
    <property type="entry name" value="Erv"/>
</dbReference>
<sequence>MLFRAQLRRFDAFTKTVEDAKIKTAGGGLISIISAVIVFVIVFLEWKNYQRIVVQPEIVVDPSRNERMEINFNITFPHVPCHYMGVDVMDISGDFQQDVQHSVTKTRLDKYGNIIAVIDSDIGSATDESAMDKDGEVTCGDCYGAGDAAPPETPGCCNNCKAVRDAYARKQWAIGDYDAFQQCRDENYKAEHASQKGEGCNIAGHLFVNRVAGNFHFAPGRSFQTQQGHLHDLRGYEEEQEAHDMTHMIHQLSFGPPIKPSAEHTDPLDGHFKNTDDALHNYAYFIKCVAHKFVPLDPADPTINTNEFSVTQHERSVTGGRENDNPSHLNRRGGIPGVFFNIDISPMLVIQRQIRGNTFGGFISNVLSFLGGFITLTTLVDRGLYAAELKMKKN</sequence>
<dbReference type="GO" id="GO:0033116">
    <property type="term" value="C:endoplasmic reticulum-Golgi intermediate compartment membrane"/>
    <property type="evidence" value="ECO:0007669"/>
    <property type="project" value="UniProtKB-SubCell"/>
</dbReference>
<dbReference type="Proteomes" id="UP000001744">
    <property type="component" value="Unassembled WGS sequence"/>
</dbReference>
<evidence type="ECO:0000259" key="8">
    <source>
        <dbReference type="Pfam" id="PF13850"/>
    </source>
</evidence>
<keyword evidence="11" id="KW-1185">Reference proteome</keyword>
<dbReference type="RefSeq" id="XP_002175683.1">
    <property type="nucleotide sequence ID" value="XM_002175647.2"/>
</dbReference>
<dbReference type="PANTHER" id="PTHR10984">
    <property type="entry name" value="ENDOPLASMIC RETICULUM-GOLGI INTERMEDIATE COMPARTMENT PROTEIN"/>
    <property type="match status" value="1"/>
</dbReference>
<dbReference type="GO" id="GO:0006888">
    <property type="term" value="P:endoplasmic reticulum to Golgi vesicle-mediated transport"/>
    <property type="evidence" value="ECO:0000318"/>
    <property type="project" value="GO_Central"/>
</dbReference>
<feature type="transmembrane region" description="Helical" evidence="6">
    <location>
        <begin position="25"/>
        <end position="46"/>
    </location>
</feature>
<dbReference type="OMA" id="QRHEGCR"/>
<keyword evidence="6" id="KW-0813">Transport</keyword>
<comment type="similarity">
    <text evidence="2 6">Belongs to the ERGIC family.</text>
</comment>
<feature type="domain" description="Endoplasmic reticulum vesicle transporter C-terminal" evidence="7">
    <location>
        <begin position="142"/>
        <end position="381"/>
    </location>
</feature>